<evidence type="ECO:0000256" key="5">
    <source>
        <dbReference type="HAMAP-Rule" id="MF_00099"/>
    </source>
</evidence>
<keyword evidence="3 5" id="KW-0378">Hydrolase</keyword>
<dbReference type="Proteomes" id="UP000732399">
    <property type="component" value="Unassembled WGS sequence"/>
</dbReference>
<accession>A0ABX1CGG4</accession>
<dbReference type="CDD" id="cd16432">
    <property type="entry name" value="CheB_Rec"/>
    <property type="match status" value="1"/>
</dbReference>
<name>A0ABX1CGG4_9SPHN</name>
<dbReference type="Gene3D" id="3.40.50.180">
    <property type="entry name" value="Methylesterase CheB, C-terminal domain"/>
    <property type="match status" value="1"/>
</dbReference>
<evidence type="ECO:0000256" key="4">
    <source>
        <dbReference type="ARBA" id="ARBA00048267"/>
    </source>
</evidence>
<dbReference type="PANTHER" id="PTHR42872:SF6">
    <property type="entry name" value="PROTEIN-GLUTAMATE METHYLESTERASE_PROTEIN-GLUTAMINE GLUTAMINASE"/>
    <property type="match status" value="1"/>
</dbReference>
<proteinExistence type="inferred from homology"/>
<evidence type="ECO:0000313" key="11">
    <source>
        <dbReference type="Proteomes" id="UP000732399"/>
    </source>
</evidence>
<evidence type="ECO:0000259" key="9">
    <source>
        <dbReference type="PROSITE" id="PS50122"/>
    </source>
</evidence>
<gene>
    <name evidence="5" type="primary">cheB</name>
    <name evidence="10" type="ORF">HBH26_00570</name>
</gene>
<evidence type="ECO:0000256" key="3">
    <source>
        <dbReference type="ARBA" id="ARBA00022801"/>
    </source>
</evidence>
<dbReference type="InterPro" id="IPR011006">
    <property type="entry name" value="CheY-like_superfamily"/>
</dbReference>
<feature type="active site" evidence="5 6">
    <location>
        <position position="165"/>
    </location>
</feature>
<feature type="domain" description="CheB-type methylesterase" evidence="9">
    <location>
        <begin position="153"/>
        <end position="341"/>
    </location>
</feature>
<evidence type="ECO:0000259" key="8">
    <source>
        <dbReference type="PROSITE" id="PS50110"/>
    </source>
</evidence>
<dbReference type="EC" id="3.5.1.44" evidence="5"/>
<feature type="active site" evidence="5 6">
    <location>
        <position position="286"/>
    </location>
</feature>
<protein>
    <recommendedName>
        <fullName evidence="5">Protein-glutamate methylesterase/protein-glutamine glutaminase</fullName>
        <ecNumber evidence="5">3.1.1.61</ecNumber>
        <ecNumber evidence="5">3.5.1.44</ecNumber>
    </recommendedName>
</protein>
<evidence type="ECO:0000313" key="10">
    <source>
        <dbReference type="EMBL" id="NJR77106.1"/>
    </source>
</evidence>
<evidence type="ECO:0000256" key="2">
    <source>
        <dbReference type="ARBA" id="ARBA00022500"/>
    </source>
</evidence>
<comment type="PTM">
    <text evidence="5">Phosphorylated by CheA. Phosphorylation of the N-terminal regulatory domain activates the methylesterase activity.</text>
</comment>
<keyword evidence="1 5" id="KW-0963">Cytoplasm</keyword>
<feature type="active site" evidence="5 6">
    <location>
        <position position="191"/>
    </location>
</feature>
<dbReference type="InterPro" id="IPR000673">
    <property type="entry name" value="Sig_transdc_resp-reg_Me-estase"/>
</dbReference>
<comment type="domain">
    <text evidence="5">Contains a C-terminal catalytic domain, and an N-terminal region which modulates catalytic activity.</text>
</comment>
<dbReference type="SMART" id="SM00448">
    <property type="entry name" value="REC"/>
    <property type="match status" value="1"/>
</dbReference>
<comment type="function">
    <text evidence="5">Involved in chemotaxis. Part of a chemotaxis signal transduction system that modulates chemotaxis in response to various stimuli. Catalyzes the demethylation of specific methylglutamate residues introduced into the chemoreceptors (methyl-accepting chemotaxis proteins or MCP) by CheR. Also mediates the irreversible deamidation of specific glutamine residues to glutamic acid.</text>
</comment>
<dbReference type="InterPro" id="IPR035909">
    <property type="entry name" value="CheB_C"/>
</dbReference>
<dbReference type="SUPFAM" id="SSF52172">
    <property type="entry name" value="CheY-like"/>
    <property type="match status" value="1"/>
</dbReference>
<dbReference type="Pfam" id="PF00072">
    <property type="entry name" value="Response_reg"/>
    <property type="match status" value="1"/>
</dbReference>
<dbReference type="HAMAP" id="MF_00099">
    <property type="entry name" value="CheB_chemtxs"/>
    <property type="match status" value="1"/>
</dbReference>
<dbReference type="Pfam" id="PF01339">
    <property type="entry name" value="CheB_methylest"/>
    <property type="match status" value="1"/>
</dbReference>
<dbReference type="EMBL" id="JAAVJH010000001">
    <property type="protein sequence ID" value="NJR77106.1"/>
    <property type="molecule type" value="Genomic_DNA"/>
</dbReference>
<keyword evidence="2 5" id="KW-0145">Chemotaxis</keyword>
<dbReference type="NCBIfam" id="NF001965">
    <property type="entry name" value="PRK00742.1"/>
    <property type="match status" value="1"/>
</dbReference>
<dbReference type="InterPro" id="IPR008248">
    <property type="entry name" value="CheB-like"/>
</dbReference>
<comment type="caution">
    <text evidence="10">The sequence shown here is derived from an EMBL/GenBank/DDBJ whole genome shotgun (WGS) entry which is preliminary data.</text>
</comment>
<dbReference type="CDD" id="cd17541">
    <property type="entry name" value="REC_CheB-like"/>
    <property type="match status" value="1"/>
</dbReference>
<dbReference type="PIRSF" id="PIRSF000876">
    <property type="entry name" value="RR_chemtxs_CheB"/>
    <property type="match status" value="1"/>
</dbReference>
<dbReference type="PROSITE" id="PS50110">
    <property type="entry name" value="RESPONSE_REGULATORY"/>
    <property type="match status" value="1"/>
</dbReference>
<comment type="subcellular location">
    <subcellularLocation>
        <location evidence="5">Cytoplasm</location>
    </subcellularLocation>
</comment>
<evidence type="ECO:0000256" key="6">
    <source>
        <dbReference type="PROSITE-ProRule" id="PRU00050"/>
    </source>
</evidence>
<dbReference type="RefSeq" id="WP_168132616.1">
    <property type="nucleotide sequence ID" value="NZ_JAAVJH010000001.1"/>
</dbReference>
<evidence type="ECO:0000256" key="1">
    <source>
        <dbReference type="ARBA" id="ARBA00022490"/>
    </source>
</evidence>
<dbReference type="Gene3D" id="3.40.50.2300">
    <property type="match status" value="1"/>
</dbReference>
<keyword evidence="5 7" id="KW-0597">Phosphoprotein</keyword>
<dbReference type="EC" id="3.1.1.61" evidence="5"/>
<comment type="similarity">
    <text evidence="5">Belongs to the CheB family.</text>
</comment>
<reference evidence="10 11" key="1">
    <citation type="submission" date="2020-03" db="EMBL/GenBank/DDBJ databases">
        <authorList>
            <person name="Wang L."/>
            <person name="He N."/>
            <person name="Li Y."/>
            <person name="Fang Y."/>
            <person name="Zhang F."/>
        </authorList>
    </citation>
    <scope>NUCLEOTIDE SEQUENCE [LARGE SCALE GENOMIC DNA]</scope>
    <source>
        <strain evidence="10 11">36D10-4-7</strain>
    </source>
</reference>
<keyword evidence="11" id="KW-1185">Reference proteome</keyword>
<dbReference type="PANTHER" id="PTHR42872">
    <property type="entry name" value="PROTEIN-GLUTAMATE METHYLESTERASE/PROTEIN-GLUTAMINE GLUTAMINASE"/>
    <property type="match status" value="1"/>
</dbReference>
<feature type="domain" description="Response regulatory" evidence="8">
    <location>
        <begin position="6"/>
        <end position="123"/>
    </location>
</feature>
<dbReference type="PROSITE" id="PS50122">
    <property type="entry name" value="CHEB"/>
    <property type="match status" value="1"/>
</dbReference>
<comment type="catalytic activity">
    <reaction evidence="5">
        <text>L-glutaminyl-[protein] + H2O = L-glutamyl-[protein] + NH4(+)</text>
        <dbReference type="Rhea" id="RHEA:16441"/>
        <dbReference type="Rhea" id="RHEA-COMP:10207"/>
        <dbReference type="Rhea" id="RHEA-COMP:10208"/>
        <dbReference type="ChEBI" id="CHEBI:15377"/>
        <dbReference type="ChEBI" id="CHEBI:28938"/>
        <dbReference type="ChEBI" id="CHEBI:29973"/>
        <dbReference type="ChEBI" id="CHEBI:30011"/>
        <dbReference type="EC" id="3.5.1.44"/>
    </reaction>
</comment>
<dbReference type="SUPFAM" id="SSF52738">
    <property type="entry name" value="Methylesterase CheB, C-terminal domain"/>
    <property type="match status" value="1"/>
</dbReference>
<feature type="modified residue" description="4-aspartylphosphate" evidence="5 7">
    <location>
        <position position="57"/>
    </location>
</feature>
<comment type="catalytic activity">
    <reaction evidence="4 5">
        <text>[protein]-L-glutamate 5-O-methyl ester + H2O = L-glutamyl-[protein] + methanol + H(+)</text>
        <dbReference type="Rhea" id="RHEA:23236"/>
        <dbReference type="Rhea" id="RHEA-COMP:10208"/>
        <dbReference type="Rhea" id="RHEA-COMP:10311"/>
        <dbReference type="ChEBI" id="CHEBI:15377"/>
        <dbReference type="ChEBI" id="CHEBI:15378"/>
        <dbReference type="ChEBI" id="CHEBI:17790"/>
        <dbReference type="ChEBI" id="CHEBI:29973"/>
        <dbReference type="ChEBI" id="CHEBI:82795"/>
        <dbReference type="EC" id="3.1.1.61"/>
    </reaction>
</comment>
<dbReference type="InterPro" id="IPR001789">
    <property type="entry name" value="Sig_transdc_resp-reg_receiver"/>
</dbReference>
<sequence>MNRCVRVLVVDDSATMRGLVSSMLRHDPGIEVVGEAADAVEARRAIKELNPDVVTLDIEMPGMSGLEFLEKIMALRPMPVVIVSSLTQKAAAVTLRALEAGAFDCFAKPTSIAAAMDDDRLARLVRAAARCPVRRPDAPRRERAVERHRTGVPGGDARLVAIGSSTGGVEALLSVIGDFPSDCPPTVIVQHMPAMFTASFAERLDRFCPPRVEEARSGTMLQRGHVYLAPGGSQHMEVIGASAPRIRLFEGATVSGHRPSVDVLFRSVARLGLPAVGVILTGMGADGAAGLLDMRSAGSRTIGQDEKTSVVYGMPQVAFATGAVGRQLPLGRIAEAAMAAA</sequence>
<evidence type="ECO:0000256" key="7">
    <source>
        <dbReference type="PROSITE-ProRule" id="PRU00169"/>
    </source>
</evidence>
<organism evidence="10 11">
    <name type="scientific">Sphingomonas corticis</name>
    <dbReference type="NCBI Taxonomy" id="2722791"/>
    <lineage>
        <taxon>Bacteria</taxon>
        <taxon>Pseudomonadati</taxon>
        <taxon>Pseudomonadota</taxon>
        <taxon>Alphaproteobacteria</taxon>
        <taxon>Sphingomonadales</taxon>
        <taxon>Sphingomonadaceae</taxon>
        <taxon>Sphingomonas</taxon>
    </lineage>
</organism>